<feature type="transmembrane region" description="Helical" evidence="6">
    <location>
        <begin position="96"/>
        <end position="113"/>
    </location>
</feature>
<feature type="transmembrane region" description="Helical" evidence="6">
    <location>
        <begin position="511"/>
        <end position="531"/>
    </location>
</feature>
<accession>A0A063BKN7</accession>
<feature type="transmembrane region" description="Helical" evidence="6">
    <location>
        <begin position="53"/>
        <end position="76"/>
    </location>
</feature>
<dbReference type="KEGG" id="uvi:66065593"/>
<sequence>MDTTLAPGTVLLVDLDHTAAAPHAGRQHDIILVPTPSSDPNDPLNWSPARKRLHLICLIVYVFFNGMALSVVYSLLVPLSPALDVTVSDLNAGTGYMFLMLGWGLLFWQPFALQYGKRLTYLVSMLGVVATSIWSPYASGNGQWIARNLVTGFVAAPIEALPETSITDIYFTHERGTYMGWYAWVLATSNYFAPLVCGFINDSMGYKWPFYFMGIFAAAAALFLFLFMEETNYDRVTVTTADPGGRGSMATSPIDPSPEGNRSQSTTLTRNGDEKEGQSGYGGEDGDGDGDRIASARAHGKEYTFMQKLSLKDKPRRFRMHERVLQTFRFFTWPNVFFAGFSYGTYLIWFNILNATSSIILGGPPYHFKPSIVGLSYVSCLIGVIIGSVYSGIVSDWVVIRLARRNGGVFEPEQRLWLFSGMTIAAPFSLILWGVGAAHEIHWFGLLFAMVVLSATSAAGVTLSVAYLVDSFPEVSGDGLTTVIIIRNTMSFAIGYGITPWLEGLGLQNCFISVAFVALAICSAFLPMIWFGKKFRLMKRDSYWHEVKMRASATSR</sequence>
<dbReference type="HOGENOM" id="CLU_008455_13_3_1"/>
<dbReference type="STRING" id="1159556.A0A063BKN7"/>
<feature type="transmembrane region" description="Helical" evidence="6">
    <location>
        <begin position="372"/>
        <end position="395"/>
    </location>
</feature>
<keyword evidence="2 6" id="KW-0812">Transmembrane</keyword>
<evidence type="ECO:0000256" key="6">
    <source>
        <dbReference type="SAM" id="Phobius"/>
    </source>
</evidence>
<feature type="transmembrane region" description="Helical" evidence="6">
    <location>
        <begin position="416"/>
        <end position="435"/>
    </location>
</feature>
<dbReference type="InterPro" id="IPR036259">
    <property type="entry name" value="MFS_trans_sf"/>
</dbReference>
<evidence type="ECO:0000313" key="8">
    <source>
        <dbReference type="EMBL" id="GAO15634.1"/>
    </source>
</evidence>
<dbReference type="Pfam" id="PF07690">
    <property type="entry name" value="MFS_1"/>
    <property type="match status" value="1"/>
</dbReference>
<dbReference type="Proteomes" id="UP000027002">
    <property type="component" value="Chromosome 4"/>
</dbReference>
<feature type="transmembrane region" description="Helical" evidence="6">
    <location>
        <begin position="181"/>
        <end position="202"/>
    </location>
</feature>
<dbReference type="EMBL" id="CP072756">
    <property type="protein sequence ID" value="QUC20574.1"/>
    <property type="molecule type" value="Genomic_DNA"/>
</dbReference>
<evidence type="ECO:0000256" key="2">
    <source>
        <dbReference type="ARBA" id="ARBA00022692"/>
    </source>
</evidence>
<feature type="region of interest" description="Disordered" evidence="5">
    <location>
        <begin position="239"/>
        <end position="293"/>
    </location>
</feature>
<dbReference type="Proteomes" id="UP000054053">
    <property type="component" value="Unassembled WGS sequence"/>
</dbReference>
<feature type="transmembrane region" description="Helical" evidence="6">
    <location>
        <begin position="480"/>
        <end position="499"/>
    </location>
</feature>
<dbReference type="AlphaFoldDB" id="A0A063BKN7"/>
<gene>
    <name evidence="9" type="ORF">UV8b_04815</name>
    <name evidence="8" type="ORF">UVI_02050650</name>
</gene>
<feature type="transmembrane region" description="Helical" evidence="6">
    <location>
        <begin position="441"/>
        <end position="468"/>
    </location>
</feature>
<reference evidence="11" key="2">
    <citation type="journal article" date="2016" name="Genome Announc.">
        <title>Genome sequence of Ustilaginoidea virens IPU010, a rice pathogenic fungus causing false smut.</title>
        <authorList>
            <person name="Kumagai T."/>
            <person name="Ishii T."/>
            <person name="Terai G."/>
            <person name="Umemura M."/>
            <person name="Machida M."/>
            <person name="Asai K."/>
        </authorList>
    </citation>
    <scope>NUCLEOTIDE SEQUENCE [LARGE SCALE GENOMIC DNA]</scope>
    <source>
        <strain evidence="11">IPU010</strain>
    </source>
</reference>
<evidence type="ECO:0000313" key="10">
    <source>
        <dbReference type="Proteomes" id="UP000027002"/>
    </source>
</evidence>
<keyword evidence="10" id="KW-1185">Reference proteome</keyword>
<keyword evidence="3 6" id="KW-1133">Transmembrane helix</keyword>
<evidence type="ECO:0000313" key="9">
    <source>
        <dbReference type="EMBL" id="QUC20574.1"/>
    </source>
</evidence>
<protein>
    <recommendedName>
        <fullName evidence="7">Major facilitator superfamily (MFS) profile domain-containing protein</fullName>
    </recommendedName>
</protein>
<dbReference type="InterPro" id="IPR011701">
    <property type="entry name" value="MFS"/>
</dbReference>
<proteinExistence type="predicted"/>
<dbReference type="RefSeq" id="XP_042998247.1">
    <property type="nucleotide sequence ID" value="XM_043142313.1"/>
</dbReference>
<dbReference type="GO" id="GO:0005886">
    <property type="term" value="C:plasma membrane"/>
    <property type="evidence" value="ECO:0007669"/>
    <property type="project" value="TreeGrafter"/>
</dbReference>
<dbReference type="Gene3D" id="1.20.1250.20">
    <property type="entry name" value="MFS general substrate transporter like domains"/>
    <property type="match status" value="1"/>
</dbReference>
<dbReference type="SUPFAM" id="SSF103473">
    <property type="entry name" value="MFS general substrate transporter"/>
    <property type="match status" value="1"/>
</dbReference>
<dbReference type="GeneID" id="66065593"/>
<feature type="transmembrane region" description="Helical" evidence="6">
    <location>
        <begin position="330"/>
        <end position="352"/>
    </location>
</feature>
<dbReference type="GO" id="GO:0022857">
    <property type="term" value="F:transmembrane transporter activity"/>
    <property type="evidence" value="ECO:0007669"/>
    <property type="project" value="InterPro"/>
</dbReference>
<feature type="transmembrane region" description="Helical" evidence="6">
    <location>
        <begin position="208"/>
        <end position="227"/>
    </location>
</feature>
<evidence type="ECO:0000259" key="7">
    <source>
        <dbReference type="PROSITE" id="PS50850"/>
    </source>
</evidence>
<dbReference type="InterPro" id="IPR020846">
    <property type="entry name" value="MFS_dom"/>
</dbReference>
<evidence type="ECO:0000313" key="11">
    <source>
        <dbReference type="Proteomes" id="UP000054053"/>
    </source>
</evidence>
<dbReference type="PANTHER" id="PTHR23502:SF30">
    <property type="entry name" value="TRANSPORTER, PUTATIVE (AFU_ORTHOLOGUE AFUA_8G04702)-RELATED"/>
    <property type="match status" value="1"/>
</dbReference>
<evidence type="ECO:0000256" key="1">
    <source>
        <dbReference type="ARBA" id="ARBA00004141"/>
    </source>
</evidence>
<feature type="compositionally biased region" description="Polar residues" evidence="5">
    <location>
        <begin position="260"/>
        <end position="270"/>
    </location>
</feature>
<dbReference type="PROSITE" id="PS50850">
    <property type="entry name" value="MFS"/>
    <property type="match status" value="1"/>
</dbReference>
<name>A0A063BKN7_USTVR</name>
<feature type="domain" description="Major facilitator superfamily (MFS) profile" evidence="7">
    <location>
        <begin position="54"/>
        <end position="536"/>
    </location>
</feature>
<evidence type="ECO:0000256" key="3">
    <source>
        <dbReference type="ARBA" id="ARBA00022989"/>
    </source>
</evidence>
<organism evidence="8 11">
    <name type="scientific">Ustilaginoidea virens</name>
    <name type="common">Rice false smut fungus</name>
    <name type="synonym">Villosiclava virens</name>
    <dbReference type="NCBI Taxonomy" id="1159556"/>
    <lineage>
        <taxon>Eukaryota</taxon>
        <taxon>Fungi</taxon>
        <taxon>Dikarya</taxon>
        <taxon>Ascomycota</taxon>
        <taxon>Pezizomycotina</taxon>
        <taxon>Sordariomycetes</taxon>
        <taxon>Hypocreomycetidae</taxon>
        <taxon>Hypocreales</taxon>
        <taxon>Clavicipitaceae</taxon>
        <taxon>Ustilaginoidea</taxon>
    </lineage>
</organism>
<keyword evidence="4 6" id="KW-0472">Membrane</keyword>
<evidence type="ECO:0000256" key="4">
    <source>
        <dbReference type="ARBA" id="ARBA00023136"/>
    </source>
</evidence>
<comment type="subcellular location">
    <subcellularLocation>
        <location evidence="1">Membrane</location>
        <topology evidence="1">Multi-pass membrane protein</topology>
    </subcellularLocation>
</comment>
<dbReference type="PANTHER" id="PTHR23502">
    <property type="entry name" value="MAJOR FACILITATOR SUPERFAMILY"/>
    <property type="match status" value="1"/>
</dbReference>
<dbReference type="EMBL" id="BBTG02000036">
    <property type="protein sequence ID" value="GAO15634.1"/>
    <property type="molecule type" value="Genomic_DNA"/>
</dbReference>
<dbReference type="OrthoDB" id="5215911at2759"/>
<reference evidence="8" key="1">
    <citation type="journal article" date="2016" name="Genome Announc.">
        <title>Genome Sequence of Ustilaginoidea virens IPU010, a Rice Pathogenic Fungus Causing False Smut.</title>
        <authorList>
            <person name="Kumagai T."/>
            <person name="Ishii T."/>
            <person name="Terai G."/>
            <person name="Umemura M."/>
            <person name="Machida M."/>
            <person name="Asai K."/>
        </authorList>
    </citation>
    <scope>NUCLEOTIDE SEQUENCE [LARGE SCALE GENOMIC DNA]</scope>
    <source>
        <strain evidence="8">IPU010</strain>
    </source>
</reference>
<evidence type="ECO:0000256" key="5">
    <source>
        <dbReference type="SAM" id="MobiDB-lite"/>
    </source>
</evidence>
<reference evidence="9" key="3">
    <citation type="submission" date="2020-03" db="EMBL/GenBank/DDBJ databases">
        <title>A mixture of massive structural variations and highly conserved coding sequences in Ustilaginoidea virens genome.</title>
        <authorList>
            <person name="Zhang K."/>
            <person name="Zhao Z."/>
            <person name="Zhang Z."/>
            <person name="Li Y."/>
            <person name="Hsiang T."/>
            <person name="Sun W."/>
        </authorList>
    </citation>
    <scope>NUCLEOTIDE SEQUENCE</scope>
    <source>
        <strain evidence="9">UV-8b</strain>
    </source>
</reference>